<dbReference type="CDD" id="cd02440">
    <property type="entry name" value="AdoMet_MTases"/>
    <property type="match status" value="1"/>
</dbReference>
<feature type="binding site" evidence="5">
    <location>
        <begin position="156"/>
        <end position="159"/>
    </location>
    <ligand>
        <name>spermidine</name>
        <dbReference type="ChEBI" id="CHEBI:57834"/>
    </ligand>
</feature>
<organism evidence="10 11">
    <name type="scientific">Zhongshania arctica</name>
    <dbReference type="NCBI Taxonomy" id="3238302"/>
    <lineage>
        <taxon>Bacteria</taxon>
        <taxon>Pseudomonadati</taxon>
        <taxon>Pseudomonadota</taxon>
        <taxon>Gammaproteobacteria</taxon>
        <taxon>Cellvibrionales</taxon>
        <taxon>Spongiibacteraceae</taxon>
        <taxon>Zhongshania</taxon>
    </lineage>
</organism>
<comment type="pathway">
    <text evidence="5">Amine and polyamine biosynthesis; spermidine biosynthesis; spermidine from putrescine: step 1/1.</text>
</comment>
<protein>
    <recommendedName>
        <fullName evidence="5">Polyamine aminopropyltransferase</fullName>
    </recommendedName>
    <alternativeName>
        <fullName evidence="5">Putrescine aminopropyltransferase</fullName>
        <shortName evidence="5">PAPT</shortName>
    </alternativeName>
    <alternativeName>
        <fullName evidence="5">Spermidine synthase</fullName>
        <shortName evidence="5">SPDS</shortName>
        <shortName evidence="5">SPDSY</shortName>
        <ecNumber evidence="5">2.5.1.16</ecNumber>
    </alternativeName>
</protein>
<keyword evidence="11" id="KW-1185">Reference proteome</keyword>
<feature type="binding site" evidence="5">
    <location>
        <begin position="138"/>
        <end position="139"/>
    </location>
    <ligand>
        <name>S-methyl-5'-thioadenosine</name>
        <dbReference type="ChEBI" id="CHEBI:17509"/>
    </ligand>
</feature>
<evidence type="ECO:0000256" key="1">
    <source>
        <dbReference type="ARBA" id="ARBA00007867"/>
    </source>
</evidence>
<dbReference type="NCBIfam" id="NF002010">
    <property type="entry name" value="PRK00811.1"/>
    <property type="match status" value="1"/>
</dbReference>
<dbReference type="RefSeq" id="WP_368376575.1">
    <property type="nucleotide sequence ID" value="NZ_JBFRYB010000001.1"/>
</dbReference>
<evidence type="ECO:0000256" key="5">
    <source>
        <dbReference type="HAMAP-Rule" id="MF_00198"/>
    </source>
</evidence>
<dbReference type="SUPFAM" id="SSF53335">
    <property type="entry name" value="S-adenosyl-L-methionine-dependent methyltransferases"/>
    <property type="match status" value="1"/>
</dbReference>
<feature type="binding site" evidence="5">
    <location>
        <position position="106"/>
    </location>
    <ligand>
        <name>S-methyl-5'-thioadenosine</name>
        <dbReference type="ChEBI" id="CHEBI:17509"/>
    </ligand>
</feature>
<comment type="caution">
    <text evidence="10">The sequence shown here is derived from an EMBL/GenBank/DDBJ whole genome shotgun (WGS) entry which is preliminary data.</text>
</comment>
<dbReference type="HAMAP" id="MF_00198">
    <property type="entry name" value="Spermidine_synth"/>
    <property type="match status" value="1"/>
</dbReference>
<reference evidence="10 11" key="1">
    <citation type="journal article" date="2011" name="Int. J. Syst. Evol. Microbiol.">
        <title>Zhongshania antarctica gen. nov., sp. nov. and Zhongshania guokunii sp. nov., gammaproteobacteria respectively isolated from coastal attached (fast) ice and surface seawater of the Antarctic.</title>
        <authorList>
            <person name="Li H.J."/>
            <person name="Zhang X.Y."/>
            <person name="Chen C.X."/>
            <person name="Zhang Y.J."/>
            <person name="Gao Z.M."/>
            <person name="Yu Y."/>
            <person name="Chen X.L."/>
            <person name="Chen B."/>
            <person name="Zhang Y.Z."/>
        </authorList>
    </citation>
    <scope>NUCLEOTIDE SEQUENCE [LARGE SCALE GENOMIC DNA]</scope>
    <source>
        <strain evidence="10 11">R06B22</strain>
    </source>
</reference>
<feature type="domain" description="PABS" evidence="9">
    <location>
        <begin position="2"/>
        <end position="236"/>
    </location>
</feature>
<evidence type="ECO:0000259" key="9">
    <source>
        <dbReference type="PROSITE" id="PS51006"/>
    </source>
</evidence>
<dbReference type="InterPro" id="IPR001045">
    <property type="entry name" value="Spermi_synthase"/>
</dbReference>
<dbReference type="GO" id="GO:0004766">
    <property type="term" value="F:spermidine synthase activity"/>
    <property type="evidence" value="ECO:0007669"/>
    <property type="project" value="UniProtKB-EC"/>
</dbReference>
<keyword evidence="2 5" id="KW-0808">Transferase</keyword>
<accession>A0ABV3TZ41</accession>
<dbReference type="EMBL" id="JBFRYB010000001">
    <property type="protein sequence ID" value="MEX1666500.1"/>
    <property type="molecule type" value="Genomic_DNA"/>
</dbReference>
<feature type="binding site" evidence="5">
    <location>
        <position position="31"/>
    </location>
    <ligand>
        <name>S-methyl-5'-thioadenosine</name>
        <dbReference type="ChEBI" id="CHEBI:17509"/>
    </ligand>
</feature>
<dbReference type="InterPro" id="IPR035246">
    <property type="entry name" value="Spermidine_synt_N"/>
</dbReference>
<comment type="catalytic activity">
    <reaction evidence="5 8">
        <text>S-adenosyl 3-(methylsulfanyl)propylamine + putrescine = S-methyl-5'-thioadenosine + spermidine + H(+)</text>
        <dbReference type="Rhea" id="RHEA:12721"/>
        <dbReference type="ChEBI" id="CHEBI:15378"/>
        <dbReference type="ChEBI" id="CHEBI:17509"/>
        <dbReference type="ChEBI" id="CHEBI:57443"/>
        <dbReference type="ChEBI" id="CHEBI:57834"/>
        <dbReference type="ChEBI" id="CHEBI:326268"/>
        <dbReference type="EC" id="2.5.1.16"/>
    </reaction>
</comment>
<evidence type="ECO:0000313" key="11">
    <source>
        <dbReference type="Proteomes" id="UP001557484"/>
    </source>
</evidence>
<dbReference type="Pfam" id="PF01564">
    <property type="entry name" value="Spermine_synth"/>
    <property type="match status" value="1"/>
</dbReference>
<name>A0ABV3TZ41_9GAMM</name>
<feature type="binding site" evidence="5">
    <location>
        <position position="163"/>
    </location>
    <ligand>
        <name>S-methyl-5'-thioadenosine</name>
        <dbReference type="ChEBI" id="CHEBI:17509"/>
    </ligand>
</feature>
<keyword evidence="3 5" id="KW-0745">Spermidine biosynthesis</keyword>
<dbReference type="PANTHER" id="PTHR11558">
    <property type="entry name" value="SPERMIDINE/SPERMINE SYNTHASE"/>
    <property type="match status" value="1"/>
</dbReference>
<feature type="binding site" evidence="5">
    <location>
        <position position="62"/>
    </location>
    <ligand>
        <name>spermidine</name>
        <dbReference type="ChEBI" id="CHEBI:57834"/>
    </ligand>
</feature>
<sequence length="282" mass="31104">MSEWFDETLHDAYHQGFQVSEVLFESKTEHQHLIIFESGSFGRVMALDGIIQTTERDEFIYHEMLAHTPLFAHGNAKNVLIIGGGDGGLLREVLKHSEVEHVVQVEIDQAVIDMCVKYLPNHSAGAYDNPRAKIVIGDGIDFVTQCDRQFDVILSDSTDPIGPGEVLFTSPFYQGIQRCLKPGGIFAAQNGVAFMQPDEVSTTHQRLSPLFADTAFYAAAVPTYIGGVMTFAWASNSGTAREQDLATLTSRFVDSGIKTRYYNPALHIGAFALPQYLVEILG</sequence>
<evidence type="ECO:0000256" key="2">
    <source>
        <dbReference type="ARBA" id="ARBA00022679"/>
    </source>
</evidence>
<dbReference type="InterPro" id="IPR037163">
    <property type="entry name" value="Spermidine_synt_N_sf"/>
</dbReference>
<evidence type="ECO:0000313" key="10">
    <source>
        <dbReference type="EMBL" id="MEX1666500.1"/>
    </source>
</evidence>
<dbReference type="InterPro" id="IPR030374">
    <property type="entry name" value="PABS"/>
</dbReference>
<dbReference type="InterPro" id="IPR029063">
    <property type="entry name" value="SAM-dependent_MTases_sf"/>
</dbReference>
<dbReference type="Gene3D" id="2.30.140.10">
    <property type="entry name" value="Spermidine synthase, tetramerisation domain"/>
    <property type="match status" value="1"/>
</dbReference>
<feature type="active site" description="Proton acceptor" evidence="5 6">
    <location>
        <position position="156"/>
    </location>
</feature>
<comment type="similarity">
    <text evidence="1 5 7">Belongs to the spermidine/spermine synthase family.</text>
</comment>
<dbReference type="EC" id="2.5.1.16" evidence="5"/>
<keyword evidence="4 5" id="KW-0620">Polyamine biosynthesis</keyword>
<comment type="function">
    <text evidence="5">Catalyzes the irreversible transfer of a propylamine group from the amino donor S-adenosylmethioninamine (decarboxy-AdoMet) to putrescine (1,4-diaminobutane) to yield spermidine.</text>
</comment>
<dbReference type="PROSITE" id="PS01330">
    <property type="entry name" value="PABS_1"/>
    <property type="match status" value="1"/>
</dbReference>
<evidence type="ECO:0000256" key="3">
    <source>
        <dbReference type="ARBA" id="ARBA00023066"/>
    </source>
</evidence>
<dbReference type="Pfam" id="PF17284">
    <property type="entry name" value="Spermine_synt_N"/>
    <property type="match status" value="1"/>
</dbReference>
<dbReference type="NCBIfam" id="TIGR00417">
    <property type="entry name" value="speE"/>
    <property type="match status" value="1"/>
</dbReference>
<evidence type="ECO:0000256" key="6">
    <source>
        <dbReference type="PROSITE-ProRule" id="PRU00354"/>
    </source>
</evidence>
<evidence type="ECO:0000256" key="8">
    <source>
        <dbReference type="RuleBase" id="RU003837"/>
    </source>
</evidence>
<evidence type="ECO:0000256" key="7">
    <source>
        <dbReference type="RuleBase" id="RU003836"/>
    </source>
</evidence>
<dbReference type="InterPro" id="IPR030373">
    <property type="entry name" value="PABS_CS"/>
</dbReference>
<feature type="binding site" evidence="5">
    <location>
        <position position="86"/>
    </location>
    <ligand>
        <name>spermidine</name>
        <dbReference type="ChEBI" id="CHEBI:57834"/>
    </ligand>
</feature>
<dbReference type="Proteomes" id="UP001557484">
    <property type="component" value="Unassembled WGS sequence"/>
</dbReference>
<evidence type="ECO:0000256" key="4">
    <source>
        <dbReference type="ARBA" id="ARBA00023115"/>
    </source>
</evidence>
<dbReference type="Gene3D" id="3.40.50.150">
    <property type="entry name" value="Vaccinia Virus protein VP39"/>
    <property type="match status" value="1"/>
</dbReference>
<comment type="subunit">
    <text evidence="5">Homodimer or homotetramer.</text>
</comment>
<proteinExistence type="inferred from homology"/>
<dbReference type="PROSITE" id="PS51006">
    <property type="entry name" value="PABS_2"/>
    <property type="match status" value="1"/>
</dbReference>
<dbReference type="PANTHER" id="PTHR11558:SF11">
    <property type="entry name" value="SPERMIDINE SYNTHASE"/>
    <property type="match status" value="1"/>
</dbReference>
<gene>
    <name evidence="5 10" type="primary">speE</name>
    <name evidence="10" type="ORF">AB4875_13485</name>
</gene>